<keyword evidence="2" id="KW-1185">Reference proteome</keyword>
<dbReference type="AlphaFoldDB" id="A0A9N8LFR2"/>
<name>A0A9N8LFR2_9BASI</name>
<comment type="caution">
    <text evidence="1">The sequence shown here is derived from an EMBL/GenBank/DDBJ whole genome shotgun (WGS) entry which is preliminary data.</text>
</comment>
<evidence type="ECO:0000313" key="1">
    <source>
        <dbReference type="EMBL" id="CAD6914861.1"/>
    </source>
</evidence>
<proteinExistence type="predicted"/>
<accession>A0A9N8LFR2</accession>
<organism evidence="1 2">
    <name type="scientific">Tilletia laevis</name>
    <dbReference type="NCBI Taxonomy" id="157183"/>
    <lineage>
        <taxon>Eukaryota</taxon>
        <taxon>Fungi</taxon>
        <taxon>Dikarya</taxon>
        <taxon>Basidiomycota</taxon>
        <taxon>Ustilaginomycotina</taxon>
        <taxon>Exobasidiomycetes</taxon>
        <taxon>Tilletiales</taxon>
        <taxon>Tilletiaceae</taxon>
        <taxon>Tilletia</taxon>
    </lineage>
</organism>
<gene>
    <name evidence="1" type="ORF">JKILLFL_G9085</name>
</gene>
<evidence type="ECO:0000313" key="2">
    <source>
        <dbReference type="Proteomes" id="UP000836404"/>
    </source>
</evidence>
<reference evidence="1 2" key="1">
    <citation type="submission" date="2020-10" db="EMBL/GenBank/DDBJ databases">
        <authorList>
            <person name="Sedaghatjoo S."/>
        </authorList>
    </citation>
    <scope>NUCLEOTIDE SEQUENCE [LARGE SCALE GENOMIC DNA]</scope>
    <source>
        <strain evidence="1 2">LLFL</strain>
    </source>
</reference>
<protein>
    <submittedName>
        <fullName evidence="1">Uncharacterized protein</fullName>
    </submittedName>
</protein>
<dbReference type="EMBL" id="CAJHJF010001305">
    <property type="protein sequence ID" value="CAD6914861.1"/>
    <property type="molecule type" value="Genomic_DNA"/>
</dbReference>
<dbReference type="Proteomes" id="UP000836404">
    <property type="component" value="Unassembled WGS sequence"/>
</dbReference>
<sequence length="107" mass="11600">MPRQAKDWEVPASIKPRTNGVKTALQASSSWDAWSMVSLVIISWYHDRPTGRVLLGAFLGDRQQFIGALPVSVGFPNSTKGMIDKLFFADATASASSIGLLSLFDVT</sequence>